<organism evidence="2">
    <name type="scientific">hydrothermal vent metagenome</name>
    <dbReference type="NCBI Taxonomy" id="652676"/>
    <lineage>
        <taxon>unclassified sequences</taxon>
        <taxon>metagenomes</taxon>
        <taxon>ecological metagenomes</taxon>
    </lineage>
</organism>
<proteinExistence type="predicted"/>
<evidence type="ECO:0000259" key="1">
    <source>
        <dbReference type="Pfam" id="PF14833"/>
    </source>
</evidence>
<sequence>QMDNRHASMIQGEFEFGFAVNWMRKDLRVAMEEAQNNGADLSMTRLVDSYYQHVQQMGGGRWDTSSLVQRLRQRGE</sequence>
<dbReference type="Pfam" id="PF14833">
    <property type="entry name" value="NAD_binding_11"/>
    <property type="match status" value="1"/>
</dbReference>
<gene>
    <name evidence="2" type="ORF">MNBD_ALPHA06-770</name>
</gene>
<dbReference type="Gene3D" id="1.10.1040.10">
    <property type="entry name" value="N-(1-d-carboxylethyl)-l-norvaline Dehydrogenase, domain 2"/>
    <property type="match status" value="1"/>
</dbReference>
<name>A0A3B0S645_9ZZZZ</name>
<dbReference type="EC" id="1.1.1.60" evidence="2"/>
<protein>
    <submittedName>
        <fullName evidence="2">2-hydroxy-3-oxopropionate reductase</fullName>
        <ecNumber evidence="2">1.1.1.60</ecNumber>
    </submittedName>
</protein>
<dbReference type="GO" id="GO:0051287">
    <property type="term" value="F:NAD binding"/>
    <property type="evidence" value="ECO:0007669"/>
    <property type="project" value="InterPro"/>
</dbReference>
<dbReference type="AlphaFoldDB" id="A0A3B0S645"/>
<dbReference type="EMBL" id="UOEE01000263">
    <property type="protein sequence ID" value="VAV98491.1"/>
    <property type="molecule type" value="Genomic_DNA"/>
</dbReference>
<reference evidence="2" key="1">
    <citation type="submission" date="2018-06" db="EMBL/GenBank/DDBJ databases">
        <authorList>
            <person name="Zhirakovskaya E."/>
        </authorList>
    </citation>
    <scope>NUCLEOTIDE SEQUENCE</scope>
</reference>
<feature type="domain" description="3-hydroxyisobutyrate dehydrogenase-like NAD-binding" evidence="1">
    <location>
        <begin position="3"/>
        <end position="70"/>
    </location>
</feature>
<dbReference type="GO" id="GO:0008679">
    <property type="term" value="F:2-hydroxy-3-oxopropionate reductase activity"/>
    <property type="evidence" value="ECO:0007669"/>
    <property type="project" value="UniProtKB-EC"/>
</dbReference>
<dbReference type="InterPro" id="IPR013328">
    <property type="entry name" value="6PGD_dom2"/>
</dbReference>
<dbReference type="InterPro" id="IPR008927">
    <property type="entry name" value="6-PGluconate_DH-like_C_sf"/>
</dbReference>
<dbReference type="SUPFAM" id="SSF48179">
    <property type="entry name" value="6-phosphogluconate dehydrogenase C-terminal domain-like"/>
    <property type="match status" value="1"/>
</dbReference>
<keyword evidence="2" id="KW-0560">Oxidoreductase</keyword>
<evidence type="ECO:0000313" key="2">
    <source>
        <dbReference type="EMBL" id="VAV98491.1"/>
    </source>
</evidence>
<feature type="non-terminal residue" evidence="2">
    <location>
        <position position="1"/>
    </location>
</feature>
<accession>A0A3B0S645</accession>
<dbReference type="InterPro" id="IPR029154">
    <property type="entry name" value="HIBADH-like_NADP-bd"/>
</dbReference>